<dbReference type="Pfam" id="PF00392">
    <property type="entry name" value="GntR"/>
    <property type="match status" value="1"/>
</dbReference>
<dbReference type="SUPFAM" id="SSF46785">
    <property type="entry name" value="Winged helix' DNA-binding domain"/>
    <property type="match status" value="1"/>
</dbReference>
<dbReference type="AlphaFoldDB" id="D4XQ73"/>
<comment type="caution">
    <text evidence="7">The sequence shown here is derived from an EMBL/GenBank/DDBJ whole genome shotgun (WGS) entry which is preliminary data.</text>
</comment>
<keyword evidence="4" id="KW-0238">DNA-binding</keyword>
<evidence type="ECO:0000256" key="4">
    <source>
        <dbReference type="ARBA" id="ARBA00023125"/>
    </source>
</evidence>
<dbReference type="HOGENOM" id="CLU_017584_0_0_6"/>
<dbReference type="Gene3D" id="1.10.10.10">
    <property type="entry name" value="Winged helix-like DNA-binding domain superfamily/Winged helix DNA-binding domain"/>
    <property type="match status" value="1"/>
</dbReference>
<dbReference type="SUPFAM" id="SSF53383">
    <property type="entry name" value="PLP-dependent transferases"/>
    <property type="match status" value="1"/>
</dbReference>
<dbReference type="EMBL" id="ADMT01000167">
    <property type="protein sequence ID" value="EFF82653.1"/>
    <property type="molecule type" value="Genomic_DNA"/>
</dbReference>
<name>D4XQ73_ACIHA</name>
<evidence type="ECO:0000256" key="3">
    <source>
        <dbReference type="ARBA" id="ARBA00023015"/>
    </source>
</evidence>
<dbReference type="InterPro" id="IPR051446">
    <property type="entry name" value="HTH_trans_reg/aminotransferase"/>
</dbReference>
<dbReference type="InterPro" id="IPR036388">
    <property type="entry name" value="WH-like_DNA-bd_sf"/>
</dbReference>
<feature type="domain" description="HTH gntR-type" evidence="6">
    <location>
        <begin position="6"/>
        <end position="74"/>
    </location>
</feature>
<dbReference type="CDD" id="cd07377">
    <property type="entry name" value="WHTH_GntR"/>
    <property type="match status" value="1"/>
</dbReference>
<dbReference type="GO" id="GO:0003677">
    <property type="term" value="F:DNA binding"/>
    <property type="evidence" value="ECO:0007669"/>
    <property type="project" value="UniProtKB-KW"/>
</dbReference>
<dbReference type="InterPro" id="IPR004839">
    <property type="entry name" value="Aminotransferase_I/II_large"/>
</dbReference>
<evidence type="ECO:0000256" key="2">
    <source>
        <dbReference type="ARBA" id="ARBA00022898"/>
    </source>
</evidence>
<evidence type="ECO:0000259" key="6">
    <source>
        <dbReference type="PROSITE" id="PS50949"/>
    </source>
</evidence>
<dbReference type="Proteomes" id="UP000003085">
    <property type="component" value="Unassembled WGS sequence"/>
</dbReference>
<dbReference type="GO" id="GO:0003700">
    <property type="term" value="F:DNA-binding transcription factor activity"/>
    <property type="evidence" value="ECO:0007669"/>
    <property type="project" value="InterPro"/>
</dbReference>
<dbReference type="GO" id="GO:0030170">
    <property type="term" value="F:pyridoxal phosphate binding"/>
    <property type="evidence" value="ECO:0007669"/>
    <property type="project" value="InterPro"/>
</dbReference>
<keyword evidence="5" id="KW-0804">Transcription</keyword>
<gene>
    <name evidence="7" type="ORF">HMP0015_1865</name>
</gene>
<dbReference type="PANTHER" id="PTHR46577">
    <property type="entry name" value="HTH-TYPE TRANSCRIPTIONAL REGULATORY PROTEIN GABR"/>
    <property type="match status" value="1"/>
</dbReference>
<dbReference type="PROSITE" id="PS50949">
    <property type="entry name" value="HTH_GNTR"/>
    <property type="match status" value="1"/>
</dbReference>
<reference evidence="8" key="1">
    <citation type="submission" date="2010-03" db="EMBL/GenBank/DDBJ databases">
        <title>Complete sequence of Mobiluncus curtisii ATCC 43063.</title>
        <authorList>
            <person name="Muzny D."/>
            <person name="Qin X."/>
            <person name="Deng J."/>
            <person name="Jiang H."/>
            <person name="Liu Y."/>
            <person name="Qu J."/>
            <person name="Song X.-Z."/>
            <person name="Zhang L."/>
            <person name="Thornton R."/>
            <person name="Coyle M."/>
            <person name="Francisco L."/>
            <person name="Jackson L."/>
            <person name="Javaid M."/>
            <person name="Korchina V."/>
            <person name="Kovar C."/>
            <person name="Mata R."/>
            <person name="Mathew T."/>
            <person name="Ngo R."/>
            <person name="Nguyen L."/>
            <person name="Nguyen N."/>
            <person name="Okwuonu G."/>
            <person name="Ongeri F."/>
            <person name="Pham C."/>
            <person name="Simmons D."/>
            <person name="Wilczek-Boney K."/>
            <person name="Hale W."/>
            <person name="Jakkamsetti A."/>
            <person name="Pham P."/>
            <person name="Ruth R."/>
            <person name="San Lucas F."/>
            <person name="Warren J."/>
            <person name="Zhang J."/>
            <person name="Zhao Z."/>
            <person name="Zhou C."/>
            <person name="Zhu D."/>
            <person name="Lee S."/>
            <person name="Bess C."/>
            <person name="Blankenburg K."/>
            <person name="Forbes L."/>
            <person name="Fu Q."/>
            <person name="Gubbala S."/>
            <person name="Hirani K."/>
            <person name="Jayaseelan J.C."/>
            <person name="Lara F."/>
            <person name="Munidasa M."/>
            <person name="Palculict T."/>
            <person name="Patil S."/>
            <person name="Pu L.-L."/>
            <person name="Saada N."/>
            <person name="Tang L."/>
            <person name="Weissenberger G."/>
            <person name="Zhu Y."/>
            <person name="Hemphill L."/>
            <person name="Shang Y."/>
            <person name="Youmans B."/>
            <person name="Ayvaz T."/>
            <person name="Ross M."/>
            <person name="Santibanez J."/>
            <person name="Aqrawi P."/>
            <person name="Gross S."/>
            <person name="Joshi V."/>
            <person name="Fowler G."/>
            <person name="Nazareth L."/>
            <person name="Reid J."/>
            <person name="Worley K."/>
            <person name="Petrosino J."/>
            <person name="Highlander S."/>
            <person name="Gibbs R."/>
            <person name="Gibbs R."/>
        </authorList>
    </citation>
    <scope>NUCLEOTIDE SEQUENCE [LARGE SCALE GENOMIC DNA]</scope>
    <source>
        <strain evidence="8">ATCC 19194</strain>
    </source>
</reference>
<comment type="similarity">
    <text evidence="1">In the C-terminal section; belongs to the class-I pyridoxal-phosphate-dependent aminotransferase family.</text>
</comment>
<sequence>MIAMKTTKIDFVIQHIHEQIKTRSLTPGSRLSSVRGLAKQLNLSVSTIVEAYERLASQGLIESKTGSGFFVSGPIPPLSISQIHPKIDRNIDPLWISRQSLEAKHDMLKPGCGWLPDDWMPHENIRKAIRKTSKVESKILTDYSSPLGSPALRELLARKILGKGIEAIPNQILLTDSGTQAIDLICRYFLKPNDVVLVDDPCYFNFHALLKVHQIRIIGIPYTPTGPDLNAFSQAITQHNPRLYITNSGIHNPTGARLTASTAYQLLKLVEQSNLIVIEDDIFADLELDPAPRLAALDGLSKVIHIGSFSKTLSGSVRTGYIATKAQWIEDLTDIKIATSFGGSHLSAEILYAALTDGTYRKHLDELKIRLAKSMDFTIKQLEKLKIRPWIKPQAGIFLWCELAKNLDTARIAQTCLENNVILAPGNAFSQSQNYKNFIRFNVAQCSEQKVFEVLSHAIQQEIELQKN</sequence>
<dbReference type="CDD" id="cd00609">
    <property type="entry name" value="AAT_like"/>
    <property type="match status" value="1"/>
</dbReference>
<keyword evidence="3" id="KW-0805">Transcription regulation</keyword>
<dbReference type="Gene3D" id="3.90.1150.10">
    <property type="entry name" value="Aspartate Aminotransferase, domain 1"/>
    <property type="match status" value="1"/>
</dbReference>
<dbReference type="PANTHER" id="PTHR46577:SF2">
    <property type="entry name" value="TRANSCRIPTIONAL REGULATORY PROTEIN"/>
    <property type="match status" value="1"/>
</dbReference>
<dbReference type="SMART" id="SM00345">
    <property type="entry name" value="HTH_GNTR"/>
    <property type="match status" value="1"/>
</dbReference>
<evidence type="ECO:0000256" key="5">
    <source>
        <dbReference type="ARBA" id="ARBA00023163"/>
    </source>
</evidence>
<dbReference type="Pfam" id="PF00155">
    <property type="entry name" value="Aminotran_1_2"/>
    <property type="match status" value="1"/>
</dbReference>
<keyword evidence="2" id="KW-0663">Pyridoxal phosphate</keyword>
<evidence type="ECO:0000313" key="8">
    <source>
        <dbReference type="Proteomes" id="UP000003085"/>
    </source>
</evidence>
<dbReference type="InterPro" id="IPR015421">
    <property type="entry name" value="PyrdxlP-dep_Trfase_major"/>
</dbReference>
<protein>
    <submittedName>
        <fullName evidence="7">Transcriptional regulator, GntR family</fullName>
    </submittedName>
</protein>
<evidence type="ECO:0000313" key="7">
    <source>
        <dbReference type="EMBL" id="EFF82653.1"/>
    </source>
</evidence>
<evidence type="ECO:0000256" key="1">
    <source>
        <dbReference type="ARBA" id="ARBA00005384"/>
    </source>
</evidence>
<organism evidence="7 8">
    <name type="scientific">Acinetobacter haemolyticus ATCC 19194</name>
    <dbReference type="NCBI Taxonomy" id="707232"/>
    <lineage>
        <taxon>Bacteria</taxon>
        <taxon>Pseudomonadati</taxon>
        <taxon>Pseudomonadota</taxon>
        <taxon>Gammaproteobacteria</taxon>
        <taxon>Moraxellales</taxon>
        <taxon>Moraxellaceae</taxon>
        <taxon>Acinetobacter</taxon>
    </lineage>
</organism>
<dbReference type="InterPro" id="IPR015424">
    <property type="entry name" value="PyrdxlP-dep_Trfase"/>
</dbReference>
<accession>D4XQ73</accession>
<dbReference type="InterPro" id="IPR036390">
    <property type="entry name" value="WH_DNA-bd_sf"/>
</dbReference>
<dbReference type="InterPro" id="IPR000524">
    <property type="entry name" value="Tscrpt_reg_HTH_GntR"/>
</dbReference>
<dbReference type="InterPro" id="IPR015422">
    <property type="entry name" value="PyrdxlP-dep_Trfase_small"/>
</dbReference>
<dbReference type="Gene3D" id="3.40.640.10">
    <property type="entry name" value="Type I PLP-dependent aspartate aminotransferase-like (Major domain)"/>
    <property type="match status" value="1"/>
</dbReference>
<proteinExistence type="inferred from homology"/>